<dbReference type="Proteomes" id="UP000325945">
    <property type="component" value="Unassembled WGS sequence"/>
</dbReference>
<evidence type="ECO:0000313" key="1">
    <source>
        <dbReference type="EMBL" id="KAE8320766.1"/>
    </source>
</evidence>
<name>A0A5N6WKL8_9EURO</name>
<accession>A0A5N6WKL8</accession>
<proteinExistence type="predicted"/>
<gene>
    <name evidence="1" type="ORF">BDV39DRAFT_211349</name>
</gene>
<dbReference type="AlphaFoldDB" id="A0A5N6WKL8"/>
<reference evidence="2" key="1">
    <citation type="submission" date="2019-04" db="EMBL/GenBank/DDBJ databases">
        <title>Friends and foes A comparative genomics studyof 23 Aspergillus species from section Flavi.</title>
        <authorList>
            <consortium name="DOE Joint Genome Institute"/>
            <person name="Kjaerbolling I."/>
            <person name="Vesth T."/>
            <person name="Frisvad J.C."/>
            <person name="Nybo J.L."/>
            <person name="Theobald S."/>
            <person name="Kildgaard S."/>
            <person name="Isbrandt T."/>
            <person name="Kuo A."/>
            <person name="Sato A."/>
            <person name="Lyhne E.K."/>
            <person name="Kogle M.E."/>
            <person name="Wiebenga A."/>
            <person name="Kun R.S."/>
            <person name="Lubbers R.J."/>
            <person name="Makela M.R."/>
            <person name="Barry K."/>
            <person name="Chovatia M."/>
            <person name="Clum A."/>
            <person name="Daum C."/>
            <person name="Haridas S."/>
            <person name="He G."/>
            <person name="LaButti K."/>
            <person name="Lipzen A."/>
            <person name="Mondo S."/>
            <person name="Riley R."/>
            <person name="Salamov A."/>
            <person name="Simmons B.A."/>
            <person name="Magnuson J.K."/>
            <person name="Henrissat B."/>
            <person name="Mortensen U.H."/>
            <person name="Larsen T.O."/>
            <person name="Devries R.P."/>
            <person name="Grigoriev I.V."/>
            <person name="Machida M."/>
            <person name="Baker S.E."/>
            <person name="Andersen M.R."/>
        </authorList>
    </citation>
    <scope>NUCLEOTIDE SEQUENCE [LARGE SCALE GENOMIC DNA]</scope>
    <source>
        <strain evidence="2">CBS 130017</strain>
    </source>
</reference>
<dbReference type="EMBL" id="ML741898">
    <property type="protein sequence ID" value="KAE8320766.1"/>
    <property type="molecule type" value="Genomic_DNA"/>
</dbReference>
<evidence type="ECO:0008006" key="3">
    <source>
        <dbReference type="Google" id="ProtNLM"/>
    </source>
</evidence>
<protein>
    <recommendedName>
        <fullName evidence="3">F-box domain-containing protein</fullName>
    </recommendedName>
</protein>
<keyword evidence="2" id="KW-1185">Reference proteome</keyword>
<organism evidence="1 2">
    <name type="scientific">Aspergillus sergii</name>
    <dbReference type="NCBI Taxonomy" id="1034303"/>
    <lineage>
        <taxon>Eukaryota</taxon>
        <taxon>Fungi</taxon>
        <taxon>Dikarya</taxon>
        <taxon>Ascomycota</taxon>
        <taxon>Pezizomycotina</taxon>
        <taxon>Eurotiomycetes</taxon>
        <taxon>Eurotiomycetidae</taxon>
        <taxon>Eurotiales</taxon>
        <taxon>Aspergillaceae</taxon>
        <taxon>Aspergillus</taxon>
        <taxon>Aspergillus subgen. Circumdati</taxon>
    </lineage>
</organism>
<evidence type="ECO:0000313" key="2">
    <source>
        <dbReference type="Proteomes" id="UP000325945"/>
    </source>
</evidence>
<sequence length="245" mass="28423">MAVNSYPNTRNPLLIAEIVALVIENVDMAPDLLNCACVNSMWTVPALNELYRGSLNDMQFRTPGIESLNCLFVASRQRFSRNMSFVKHLLLAAEHVPDANWGAPFGRPMCFDVCRSMRHGDDAERLLLPQPWRLKSLMIPFEMANHYWDCIPDFICQTVELLAITNSDCTRFMWPHRHNLSTSNFPNLKALTVYISESEPVLTGLRQLLETHKFQLEFLHVEEWEDREPRDLARRDELLLRETSF</sequence>